<dbReference type="Pfam" id="PF03721">
    <property type="entry name" value="UDPG_MGDP_dh_N"/>
    <property type="match status" value="1"/>
</dbReference>
<dbReference type="EMBL" id="FZNO01000011">
    <property type="protein sequence ID" value="SNR52516.1"/>
    <property type="molecule type" value="Genomic_DNA"/>
</dbReference>
<dbReference type="PIRSF" id="PIRSF500136">
    <property type="entry name" value="UDP_ManNAc_DH"/>
    <property type="match status" value="1"/>
</dbReference>
<dbReference type="InterPro" id="IPR001732">
    <property type="entry name" value="UDP-Glc/GDP-Man_DH_N"/>
</dbReference>
<proteinExistence type="predicted"/>
<dbReference type="Proteomes" id="UP000198403">
    <property type="component" value="Unassembled WGS sequence"/>
</dbReference>
<keyword evidence="3" id="KW-1185">Reference proteome</keyword>
<dbReference type="PANTHER" id="PTHR43491">
    <property type="entry name" value="UDP-N-ACETYL-D-MANNOSAMINE DEHYDROGENASE"/>
    <property type="match status" value="1"/>
</dbReference>
<dbReference type="SUPFAM" id="SSF51735">
    <property type="entry name" value="NAD(P)-binding Rossmann-fold domains"/>
    <property type="match status" value="1"/>
</dbReference>
<dbReference type="GO" id="GO:0016628">
    <property type="term" value="F:oxidoreductase activity, acting on the CH-CH group of donors, NAD or NADP as acceptor"/>
    <property type="evidence" value="ECO:0007669"/>
    <property type="project" value="InterPro"/>
</dbReference>
<evidence type="ECO:0000313" key="2">
    <source>
        <dbReference type="EMBL" id="SNR52516.1"/>
    </source>
</evidence>
<sequence length="228" mass="23310">MSTAAPPDSPTLSHSDPLADLATAISERTATIAVVGLGYVGLPLALAVAQAGFDVIGIDAVPDKVAALRAGRSYISDLSDADLAPLSTGRFTTDPAAAGDADVVIIAVPTPLRDGAPDLSLVEQAGATIGRVLRRGALVILESTTYPGTTDELLVPLLERGGLRAARDFAVAFSPERVDPGSRHTLRATPKVVGGLTPSCTGLAAAFYATVVDEVVTTRGPREAEMAK</sequence>
<evidence type="ECO:0000313" key="3">
    <source>
        <dbReference type="Proteomes" id="UP000198403"/>
    </source>
</evidence>
<protein>
    <submittedName>
        <fullName evidence="2">Nucleotide sugar dehydrogenase</fullName>
    </submittedName>
</protein>
<feature type="domain" description="UDP-glucose/GDP-mannose dehydrogenase N-terminal" evidence="1">
    <location>
        <begin position="31"/>
        <end position="202"/>
    </location>
</feature>
<dbReference type="AlphaFoldDB" id="A0A238X0W4"/>
<dbReference type="PIRSF" id="PIRSF000124">
    <property type="entry name" value="UDPglc_GDPman_dh"/>
    <property type="match status" value="1"/>
</dbReference>
<gene>
    <name evidence="2" type="ORF">SAMN06272737_11111</name>
</gene>
<dbReference type="InterPro" id="IPR017476">
    <property type="entry name" value="UDP-Glc/GDP-Man"/>
</dbReference>
<dbReference type="InterPro" id="IPR036291">
    <property type="entry name" value="NAD(P)-bd_dom_sf"/>
</dbReference>
<reference evidence="2 3" key="1">
    <citation type="submission" date="2017-06" db="EMBL/GenBank/DDBJ databases">
        <authorList>
            <person name="Kim H.J."/>
            <person name="Triplett B.A."/>
        </authorList>
    </citation>
    <scope>NUCLEOTIDE SEQUENCE [LARGE SCALE GENOMIC DNA]</scope>
    <source>
        <strain evidence="2 3">DSM 44272</strain>
    </source>
</reference>
<organism evidence="2 3">
    <name type="scientific">Blastococcus mobilis</name>
    <dbReference type="NCBI Taxonomy" id="1938746"/>
    <lineage>
        <taxon>Bacteria</taxon>
        <taxon>Bacillati</taxon>
        <taxon>Actinomycetota</taxon>
        <taxon>Actinomycetes</taxon>
        <taxon>Geodermatophilales</taxon>
        <taxon>Geodermatophilaceae</taxon>
        <taxon>Blastococcus</taxon>
    </lineage>
</organism>
<dbReference type="InterPro" id="IPR028359">
    <property type="entry name" value="UDP_ManNAc/GlcNAc_DH"/>
</dbReference>
<evidence type="ECO:0000259" key="1">
    <source>
        <dbReference type="Pfam" id="PF03721"/>
    </source>
</evidence>
<dbReference type="Gene3D" id="3.40.50.720">
    <property type="entry name" value="NAD(P)-binding Rossmann-like Domain"/>
    <property type="match status" value="1"/>
</dbReference>
<dbReference type="GO" id="GO:0016616">
    <property type="term" value="F:oxidoreductase activity, acting on the CH-OH group of donors, NAD or NADP as acceptor"/>
    <property type="evidence" value="ECO:0007669"/>
    <property type="project" value="InterPro"/>
</dbReference>
<dbReference type="PANTHER" id="PTHR43491:SF1">
    <property type="entry name" value="UDP-N-ACETYL-D-MANNOSAMINE DEHYDROGENASE"/>
    <property type="match status" value="1"/>
</dbReference>
<dbReference type="RefSeq" id="WP_217899269.1">
    <property type="nucleotide sequence ID" value="NZ_FZNO01000011.1"/>
</dbReference>
<name>A0A238X0W4_9ACTN</name>
<dbReference type="GO" id="GO:0051287">
    <property type="term" value="F:NAD binding"/>
    <property type="evidence" value="ECO:0007669"/>
    <property type="project" value="InterPro"/>
</dbReference>
<dbReference type="GO" id="GO:0000271">
    <property type="term" value="P:polysaccharide biosynthetic process"/>
    <property type="evidence" value="ECO:0007669"/>
    <property type="project" value="InterPro"/>
</dbReference>
<accession>A0A238X0W4</accession>